<feature type="compositionally biased region" description="Basic and acidic residues" evidence="10">
    <location>
        <begin position="485"/>
        <end position="498"/>
    </location>
</feature>
<dbReference type="GO" id="GO:0070860">
    <property type="term" value="C:RNA polymerase I core factor complex"/>
    <property type="evidence" value="ECO:0007669"/>
    <property type="project" value="InterPro"/>
</dbReference>
<comment type="caution">
    <text evidence="13">The sequence shown here is derived from an EMBL/GenBank/DDBJ whole genome shotgun (WGS) entry which is preliminary data.</text>
</comment>
<feature type="compositionally biased region" description="Low complexity" evidence="10">
    <location>
        <begin position="80"/>
        <end position="93"/>
    </location>
</feature>
<dbReference type="PANTHER" id="PTHR31576">
    <property type="entry name" value="TATA BOX-BINDING PROTEIN-ASSOCIATED FACTOR RNA POLYMERASE I SUBUNIT B"/>
    <property type="match status" value="1"/>
</dbReference>
<dbReference type="STRING" id="1097556.R4XE68"/>
<name>R4XE68_TAPDE</name>
<dbReference type="Proteomes" id="UP000013776">
    <property type="component" value="Unassembled WGS sequence"/>
</dbReference>
<protein>
    <recommendedName>
        <fullName evidence="15">RNA polymerase I-specific transcription initiation factor rrn7</fullName>
    </recommendedName>
</protein>
<reference evidence="13 14" key="1">
    <citation type="journal article" date="2013" name="MBio">
        <title>Genome sequencing of the plant pathogen Taphrina deformans, the causal agent of peach leaf curl.</title>
        <authorList>
            <person name="Cisse O.H."/>
            <person name="Almeida J.M.G.C.F."/>
            <person name="Fonseca A."/>
            <person name="Kumar A.A."/>
            <person name="Salojaervi J."/>
            <person name="Overmyer K."/>
            <person name="Hauser P.M."/>
            <person name="Pagni M."/>
        </authorList>
    </citation>
    <scope>NUCLEOTIDE SEQUENCE [LARGE SCALE GENOMIC DNA]</scope>
    <source>
        <strain evidence="14">PYCC 5710 / ATCC 11124 / CBS 356.35 / IMI 108563 / JCM 9778 / NBRC 8474</strain>
    </source>
</reference>
<evidence type="ECO:0000256" key="5">
    <source>
        <dbReference type="ARBA" id="ARBA00022833"/>
    </source>
</evidence>
<feature type="region of interest" description="Disordered" evidence="10">
    <location>
        <begin position="471"/>
        <end position="533"/>
    </location>
</feature>
<proteinExistence type="inferred from homology"/>
<dbReference type="EMBL" id="CAHR02000191">
    <property type="protein sequence ID" value="CCG83962.1"/>
    <property type="molecule type" value="Genomic_DNA"/>
</dbReference>
<feature type="domain" description="Rrn7/TAF1B N-terminal cyclin" evidence="11">
    <location>
        <begin position="26"/>
        <end position="176"/>
    </location>
</feature>
<dbReference type="VEuPathDB" id="FungiDB:TAPDE_004312"/>
<evidence type="ECO:0008006" key="15">
    <source>
        <dbReference type="Google" id="ProtNLM"/>
    </source>
</evidence>
<dbReference type="PANTHER" id="PTHR31576:SF2">
    <property type="entry name" value="TATA BOX-BINDING PROTEIN-ASSOCIATED FACTOR RNA POLYMERASE I SUBUNIT B"/>
    <property type="match status" value="1"/>
</dbReference>
<evidence type="ECO:0000256" key="1">
    <source>
        <dbReference type="ARBA" id="ARBA00004604"/>
    </source>
</evidence>
<dbReference type="InterPro" id="IPR033599">
    <property type="entry name" value="TAF1B/Rrn7"/>
</dbReference>
<dbReference type="OrthoDB" id="428577at2759"/>
<keyword evidence="6" id="KW-0805">Transcription regulation</keyword>
<dbReference type="AlphaFoldDB" id="R4XE68"/>
<dbReference type="Pfam" id="PF20645">
    <property type="entry name" value="Rrn7_cyclin_C"/>
    <property type="match status" value="1"/>
</dbReference>
<evidence type="ECO:0000256" key="10">
    <source>
        <dbReference type="SAM" id="MobiDB-lite"/>
    </source>
</evidence>
<dbReference type="Pfam" id="PF20644">
    <property type="entry name" value="Rrn7_cyclin_N"/>
    <property type="match status" value="1"/>
</dbReference>
<keyword evidence="7" id="KW-0238">DNA-binding</keyword>
<keyword evidence="14" id="KW-1185">Reference proteome</keyword>
<evidence type="ECO:0000313" key="14">
    <source>
        <dbReference type="Proteomes" id="UP000013776"/>
    </source>
</evidence>
<keyword evidence="9" id="KW-0539">Nucleus</keyword>
<dbReference type="InterPro" id="IPR048540">
    <property type="entry name" value="Rrn7_cyclin_N"/>
</dbReference>
<feature type="region of interest" description="Disordered" evidence="10">
    <location>
        <begin position="68"/>
        <end position="115"/>
    </location>
</feature>
<feature type="compositionally biased region" description="Acidic residues" evidence="10">
    <location>
        <begin position="522"/>
        <end position="533"/>
    </location>
</feature>
<keyword evidence="8" id="KW-0804">Transcription</keyword>
<evidence type="ECO:0000256" key="7">
    <source>
        <dbReference type="ARBA" id="ARBA00023125"/>
    </source>
</evidence>
<gene>
    <name evidence="13" type="ORF">TAPDE_004312</name>
</gene>
<evidence type="ECO:0000256" key="4">
    <source>
        <dbReference type="ARBA" id="ARBA00022771"/>
    </source>
</evidence>
<keyword evidence="4" id="KW-0863">Zinc-finger</keyword>
<dbReference type="GO" id="GO:0008270">
    <property type="term" value="F:zinc ion binding"/>
    <property type="evidence" value="ECO:0007669"/>
    <property type="project" value="UniProtKB-KW"/>
</dbReference>
<evidence type="ECO:0000256" key="2">
    <source>
        <dbReference type="ARBA" id="ARBA00006899"/>
    </source>
</evidence>
<dbReference type="GO" id="GO:0042790">
    <property type="term" value="P:nucleolar large rRNA transcription by RNA polymerase I"/>
    <property type="evidence" value="ECO:0007669"/>
    <property type="project" value="TreeGrafter"/>
</dbReference>
<dbReference type="InterPro" id="IPR048538">
    <property type="entry name" value="Rrn7_cyclin_C"/>
</dbReference>
<evidence type="ECO:0000256" key="3">
    <source>
        <dbReference type="ARBA" id="ARBA00022723"/>
    </source>
</evidence>
<evidence type="ECO:0000259" key="12">
    <source>
        <dbReference type="Pfam" id="PF20645"/>
    </source>
</evidence>
<evidence type="ECO:0000259" key="11">
    <source>
        <dbReference type="Pfam" id="PF20644"/>
    </source>
</evidence>
<comment type="subcellular location">
    <subcellularLocation>
        <location evidence="1">Nucleus</location>
        <location evidence="1">Nucleolus</location>
    </subcellularLocation>
</comment>
<keyword evidence="5" id="KW-0862">Zinc</keyword>
<dbReference type="GO" id="GO:0001164">
    <property type="term" value="F:RNA polymerase I core promoter sequence-specific DNA binding"/>
    <property type="evidence" value="ECO:0007669"/>
    <property type="project" value="InterPro"/>
</dbReference>
<feature type="domain" description="Rrn7/TAF1B C-terminal cyclin" evidence="12">
    <location>
        <begin position="197"/>
        <end position="356"/>
    </location>
</feature>
<sequence>MEPGISQKDSLTYHGKVGYAAFLQAYQTVLRYQTKFISEKFDVPGYEPLLKQIWQLFLEIQGTKDRIPIVEDDDSDDRGTSASSTPMPSSSPTLMRQQRSAGYVDGSDDSSNLDAANRSKEYKNVRYSMHRPLLVHSLALCYLTLLLLRVPITIHDLKVWVDREEMPYMRAVRLVPLELLDRLEPQYLEALDPQLRPTPSRIWKWTQQTAVFFTRNTNVTFPGINYRPIIFAMVKEMLLPLDIYNAVDRQLDQLDLALRPSCKPAMGRLPPECRILCLVLVIAKLYYNLDGVQRTPKSFSEPPVRCPDIRAWQRIVKIQISALQGIDLASKTEPKDIFSMNDASLDDYMDWFSKTWVSNQNIRGLYTPEGILNMFEIGSTTIDNTPEHDVKSDRLATIKWLYSLPHEKVPRTGPLPGSQYVATSPDKPTSKATIFDDLIELASLQNSIENHKLRRHVNQLEHWFAAQSSIPSSQRSAVAKRKRPVIADRPDSDSDRVMPEPVMEGPESEVPSDSDVNFELSSSEDEDNENFLL</sequence>
<organism evidence="13 14">
    <name type="scientific">Taphrina deformans (strain PYCC 5710 / ATCC 11124 / CBS 356.35 / IMI 108563 / JCM 9778 / NBRC 8474)</name>
    <name type="common">Peach leaf curl fungus</name>
    <name type="synonym">Lalaria deformans</name>
    <dbReference type="NCBI Taxonomy" id="1097556"/>
    <lineage>
        <taxon>Eukaryota</taxon>
        <taxon>Fungi</taxon>
        <taxon>Dikarya</taxon>
        <taxon>Ascomycota</taxon>
        <taxon>Taphrinomycotina</taxon>
        <taxon>Taphrinomycetes</taxon>
        <taxon>Taphrinales</taxon>
        <taxon>Taphrinaceae</taxon>
        <taxon>Taphrina</taxon>
    </lineage>
</organism>
<dbReference type="eggNOG" id="ENOG502RYCI">
    <property type="taxonomic scope" value="Eukaryota"/>
</dbReference>
<evidence type="ECO:0000256" key="9">
    <source>
        <dbReference type="ARBA" id="ARBA00023242"/>
    </source>
</evidence>
<evidence type="ECO:0000313" key="13">
    <source>
        <dbReference type="EMBL" id="CCG83962.1"/>
    </source>
</evidence>
<keyword evidence="3" id="KW-0479">Metal-binding</keyword>
<comment type="similarity">
    <text evidence="2">Belongs to the RRN7/TAF1B family.</text>
</comment>
<evidence type="ECO:0000256" key="6">
    <source>
        <dbReference type="ARBA" id="ARBA00023015"/>
    </source>
</evidence>
<evidence type="ECO:0000256" key="8">
    <source>
        <dbReference type="ARBA" id="ARBA00023163"/>
    </source>
</evidence>
<accession>R4XE68</accession>